<dbReference type="Gene3D" id="1.20.5.110">
    <property type="match status" value="1"/>
</dbReference>
<name>A0A6G0XBZ4_9STRA</name>
<evidence type="ECO:0000313" key="1">
    <source>
        <dbReference type="EMBL" id="KAF0737534.1"/>
    </source>
</evidence>
<accession>A0A6G0XBZ4</accession>
<organism evidence="1 2">
    <name type="scientific">Aphanomyces euteiches</name>
    <dbReference type="NCBI Taxonomy" id="100861"/>
    <lineage>
        <taxon>Eukaryota</taxon>
        <taxon>Sar</taxon>
        <taxon>Stramenopiles</taxon>
        <taxon>Oomycota</taxon>
        <taxon>Saprolegniomycetes</taxon>
        <taxon>Saprolegniales</taxon>
        <taxon>Verrucalvaceae</taxon>
        <taxon>Aphanomyces</taxon>
    </lineage>
</organism>
<dbReference type="Proteomes" id="UP000481153">
    <property type="component" value="Unassembled WGS sequence"/>
</dbReference>
<evidence type="ECO:0000313" key="2">
    <source>
        <dbReference type="Proteomes" id="UP000481153"/>
    </source>
</evidence>
<sequence length="103" mass="11086">MDRVEGKVANIETRLDAVEKSLGAATGGDLVEFQKKLLVSLRGIRGTLRAEEQARATTAAAPAASASNEALVEENAALKKEVAKLNYRIQHLLRHVPPPSTQQ</sequence>
<keyword evidence="2" id="KW-1185">Reference proteome</keyword>
<protein>
    <submittedName>
        <fullName evidence="1">Uncharacterized protein</fullName>
    </submittedName>
</protein>
<comment type="caution">
    <text evidence="1">The sequence shown here is derived from an EMBL/GenBank/DDBJ whole genome shotgun (WGS) entry which is preliminary data.</text>
</comment>
<dbReference type="EMBL" id="VJMJ01000084">
    <property type="protein sequence ID" value="KAF0737534.1"/>
    <property type="molecule type" value="Genomic_DNA"/>
</dbReference>
<dbReference type="VEuPathDB" id="FungiDB:AeMF1_015548"/>
<gene>
    <name evidence="1" type="ORF">Ae201684_006690</name>
</gene>
<dbReference type="AlphaFoldDB" id="A0A6G0XBZ4"/>
<reference evidence="1 2" key="1">
    <citation type="submission" date="2019-07" db="EMBL/GenBank/DDBJ databases">
        <title>Genomics analysis of Aphanomyces spp. identifies a new class of oomycete effector associated with host adaptation.</title>
        <authorList>
            <person name="Gaulin E."/>
        </authorList>
    </citation>
    <scope>NUCLEOTIDE SEQUENCE [LARGE SCALE GENOMIC DNA]</scope>
    <source>
        <strain evidence="1 2">ATCC 201684</strain>
    </source>
</reference>
<proteinExistence type="predicted"/>